<keyword evidence="5 6" id="KW-0472">Membrane</keyword>
<proteinExistence type="predicted"/>
<protein>
    <submittedName>
        <fullName evidence="7">Polysaccharide biosynthesis protein</fullName>
    </submittedName>
</protein>
<evidence type="ECO:0000313" key="8">
    <source>
        <dbReference type="Proteomes" id="UP000197783"/>
    </source>
</evidence>
<name>A0A245ZDD2_9SPHN</name>
<keyword evidence="3 6" id="KW-0812">Transmembrane</keyword>
<keyword evidence="8" id="KW-1185">Reference proteome</keyword>
<feature type="transmembrane region" description="Helical" evidence="6">
    <location>
        <begin position="114"/>
        <end position="134"/>
    </location>
</feature>
<reference evidence="7 8" key="1">
    <citation type="submission" date="2017-03" db="EMBL/GenBank/DDBJ databases">
        <title>Genome sequence of Sphingomonas mucosissima DSM 17494.</title>
        <authorList>
            <person name="Poehlein A."/>
            <person name="Wuebbeler J.H."/>
            <person name="Steinbuechel A."/>
            <person name="Daniel R."/>
        </authorList>
    </citation>
    <scope>NUCLEOTIDE SEQUENCE [LARGE SCALE GENOMIC DNA]</scope>
    <source>
        <strain evidence="7 8">DSM 17494</strain>
    </source>
</reference>
<comment type="caution">
    <text evidence="7">The sequence shown here is derived from an EMBL/GenBank/DDBJ whole genome shotgun (WGS) entry which is preliminary data.</text>
</comment>
<sequence length="442" mass="46727">MKLSSARTRRVAASVLLKLSGAALSFLWQLLVVRSLGPVVGGVAMVAQSQIRVIGTIGALGRDRALTISLPLSRSPHERREAINAAQTASIIASVVILASLIPILFLVQKTGLHLSYLGIIATGSVSFAVLVVLSGAARGMGQPLAADIGFTVLPFAVSGIAFIIAATWLGWGATAAIVASIVGQLTALIYLKRVVAKSRLPSSASDRVEQCESRPRRNQFGLTQLSVAVSATFSAMYPDGLLIIIGFVSSSASAAAFGIAIRYIRIARFIPVSFLHVREAALSSLWTQGRLCELQREVRDIAALSFLSSMPALAGLFLFSHFLLEVFGKGMSEYGPILQIVVIGELVNALALMPTSVLLMSGNARPLAVIYLSSYGSGLVVSIWAAQMYGGSGASWTFVATNVVLSIATSTVCVRLTGIRADITSYSLKWLAHRLNGAKRI</sequence>
<dbReference type="GO" id="GO:0005886">
    <property type="term" value="C:plasma membrane"/>
    <property type="evidence" value="ECO:0007669"/>
    <property type="project" value="UniProtKB-SubCell"/>
</dbReference>
<evidence type="ECO:0000256" key="6">
    <source>
        <dbReference type="SAM" id="Phobius"/>
    </source>
</evidence>
<dbReference type="EMBL" id="NBBJ01000010">
    <property type="protein sequence ID" value="OWK27715.1"/>
    <property type="molecule type" value="Genomic_DNA"/>
</dbReference>
<dbReference type="AlphaFoldDB" id="A0A245ZDD2"/>
<feature type="transmembrane region" description="Helical" evidence="6">
    <location>
        <begin position="146"/>
        <end position="166"/>
    </location>
</feature>
<evidence type="ECO:0000256" key="2">
    <source>
        <dbReference type="ARBA" id="ARBA00022475"/>
    </source>
</evidence>
<feature type="transmembrane region" description="Helical" evidence="6">
    <location>
        <begin position="394"/>
        <end position="415"/>
    </location>
</feature>
<evidence type="ECO:0000256" key="4">
    <source>
        <dbReference type="ARBA" id="ARBA00022989"/>
    </source>
</evidence>
<keyword evidence="2" id="KW-1003">Cell membrane</keyword>
<feature type="transmembrane region" description="Helical" evidence="6">
    <location>
        <begin position="302"/>
        <end position="325"/>
    </location>
</feature>
<feature type="transmembrane region" description="Helical" evidence="6">
    <location>
        <begin position="244"/>
        <end position="265"/>
    </location>
</feature>
<feature type="transmembrane region" description="Helical" evidence="6">
    <location>
        <begin position="337"/>
        <end position="361"/>
    </location>
</feature>
<evidence type="ECO:0000256" key="3">
    <source>
        <dbReference type="ARBA" id="ARBA00022692"/>
    </source>
</evidence>
<evidence type="ECO:0000256" key="1">
    <source>
        <dbReference type="ARBA" id="ARBA00004651"/>
    </source>
</evidence>
<dbReference type="Proteomes" id="UP000197783">
    <property type="component" value="Unassembled WGS sequence"/>
</dbReference>
<dbReference type="PANTHER" id="PTHR30250:SF11">
    <property type="entry name" value="O-ANTIGEN TRANSPORTER-RELATED"/>
    <property type="match status" value="1"/>
</dbReference>
<feature type="transmembrane region" description="Helical" evidence="6">
    <location>
        <begin position="12"/>
        <end position="33"/>
    </location>
</feature>
<gene>
    <name evidence="7" type="ORF">SPMU_33570</name>
</gene>
<comment type="subcellular location">
    <subcellularLocation>
        <location evidence="1">Cell membrane</location>
        <topology evidence="1">Multi-pass membrane protein</topology>
    </subcellularLocation>
</comment>
<dbReference type="PANTHER" id="PTHR30250">
    <property type="entry name" value="PST FAMILY PREDICTED COLANIC ACID TRANSPORTER"/>
    <property type="match status" value="1"/>
</dbReference>
<evidence type="ECO:0000313" key="7">
    <source>
        <dbReference type="EMBL" id="OWK27715.1"/>
    </source>
</evidence>
<keyword evidence="4 6" id="KW-1133">Transmembrane helix</keyword>
<accession>A0A245ZDD2</accession>
<dbReference type="InterPro" id="IPR050833">
    <property type="entry name" value="Poly_Biosynth_Transport"/>
</dbReference>
<organism evidence="7 8">
    <name type="scientific">Sphingomonas mucosissima</name>
    <dbReference type="NCBI Taxonomy" id="370959"/>
    <lineage>
        <taxon>Bacteria</taxon>
        <taxon>Pseudomonadati</taxon>
        <taxon>Pseudomonadota</taxon>
        <taxon>Alphaproteobacteria</taxon>
        <taxon>Sphingomonadales</taxon>
        <taxon>Sphingomonadaceae</taxon>
        <taxon>Sphingomonas</taxon>
    </lineage>
</organism>
<feature type="transmembrane region" description="Helical" evidence="6">
    <location>
        <begin position="172"/>
        <end position="192"/>
    </location>
</feature>
<feature type="transmembrane region" description="Helical" evidence="6">
    <location>
        <begin position="368"/>
        <end position="388"/>
    </location>
</feature>
<evidence type="ECO:0000256" key="5">
    <source>
        <dbReference type="ARBA" id="ARBA00023136"/>
    </source>
</evidence>
<feature type="transmembrane region" description="Helical" evidence="6">
    <location>
        <begin position="82"/>
        <end position="108"/>
    </location>
</feature>